<comment type="subunit">
    <text evidence="14">Homodimer.</text>
</comment>
<keyword evidence="4 14" id="KW-0808">Transferase</keyword>
<dbReference type="HAMAP" id="MF_01815">
    <property type="entry name" value="FabH"/>
    <property type="match status" value="1"/>
</dbReference>
<keyword evidence="6 14" id="KW-0443">Lipid metabolism</keyword>
<dbReference type="EC" id="2.3.1.180" evidence="14"/>
<evidence type="ECO:0000256" key="3">
    <source>
        <dbReference type="ARBA" id="ARBA00022516"/>
    </source>
</evidence>
<dbReference type="InterPro" id="IPR016039">
    <property type="entry name" value="Thiolase-like"/>
</dbReference>
<dbReference type="RefSeq" id="WP_154430799.1">
    <property type="nucleotide sequence ID" value="NZ_VUNI01000027.1"/>
</dbReference>
<evidence type="ECO:0000256" key="12">
    <source>
        <dbReference type="ARBA" id="ARBA00052467"/>
    </source>
</evidence>
<gene>
    <name evidence="14" type="primary">fabH</name>
    <name evidence="17" type="ORF">FYJ75_12645</name>
</gene>
<dbReference type="SUPFAM" id="SSF53901">
    <property type="entry name" value="Thiolase-like"/>
    <property type="match status" value="1"/>
</dbReference>
<evidence type="ECO:0000256" key="1">
    <source>
        <dbReference type="ARBA" id="ARBA00005194"/>
    </source>
</evidence>
<dbReference type="Proteomes" id="UP000474024">
    <property type="component" value="Unassembled WGS sequence"/>
</dbReference>
<organism evidence="17 18">
    <name type="scientific">Roseburia porci</name>
    <dbReference type="NCBI Taxonomy" id="2605790"/>
    <lineage>
        <taxon>Bacteria</taxon>
        <taxon>Bacillati</taxon>
        <taxon>Bacillota</taxon>
        <taxon>Clostridia</taxon>
        <taxon>Lachnospirales</taxon>
        <taxon>Lachnospiraceae</taxon>
        <taxon>Roseburia</taxon>
    </lineage>
</organism>
<dbReference type="InterPro" id="IPR013747">
    <property type="entry name" value="ACP_syn_III_C"/>
</dbReference>
<evidence type="ECO:0000256" key="7">
    <source>
        <dbReference type="ARBA" id="ARBA00023160"/>
    </source>
</evidence>
<evidence type="ECO:0000313" key="17">
    <source>
        <dbReference type="EMBL" id="MST75830.1"/>
    </source>
</evidence>
<evidence type="ECO:0000256" key="10">
    <source>
        <dbReference type="ARBA" id="ARBA00051096"/>
    </source>
</evidence>
<sequence length="333" mass="35105">MKIVGTGSALPAKIVYNDDLAQIMDTSDEWISSRTGIRARHLATTESTTGMSVEAAQKALDAAGIEAGELDLIIAATLSSDHIIPTLACEVQSALGAVNAVAFDIGAACSGFLFGLSTADAYFRTGRFHKALVIGAETLSKMMDWNDRGTCVLFGDGAGAVIVTDEGEDHLLSMVQGSDGAGGMALCCKNRPLDNPYAQNTGEALKSDAQNAEEALKPGYVQMDGQAVYRFAVKTVPKAIHQALDEAGLTADDIDLFVLHQANLRIIESVAKRLKQPMEKFPTNLENCGNISAASVPILLDKVVKDGMINAGDKIVLAGFGAGLTWGACVIRW</sequence>
<comment type="domain">
    <text evidence="14">The last Arg residue of the ACP-binding site is essential for the weak association between ACP/AcpP and FabH.</text>
</comment>
<evidence type="ECO:0000256" key="11">
    <source>
        <dbReference type="ARBA" id="ARBA00052407"/>
    </source>
</evidence>
<evidence type="ECO:0000256" key="14">
    <source>
        <dbReference type="HAMAP-Rule" id="MF_01815"/>
    </source>
</evidence>
<comment type="function">
    <text evidence="14">Catalyzes the condensation reaction of fatty acid synthesis by the addition to an acyl acceptor of two carbons from malonyl-ACP. Catalyzes the first condensation reaction which initiates fatty acid synthesis and may therefore play a role in governing the total rate of fatty acid production. Possesses both acetoacetyl-ACP synthase and acetyl transacylase activities. Its substrate specificity determines the biosynthesis of branched-chain and/or straight-chain of fatty acids.</text>
</comment>
<evidence type="ECO:0000256" key="9">
    <source>
        <dbReference type="ARBA" id="ARBA00023315"/>
    </source>
</evidence>
<keyword evidence="7 14" id="KW-0275">Fatty acid biosynthesis</keyword>
<protein>
    <recommendedName>
        <fullName evidence="14">Beta-ketoacyl-[acyl-carrier-protein] synthase III</fullName>
        <shortName evidence="14">Beta-ketoacyl-ACP synthase III</shortName>
        <shortName evidence="14">KAS III</shortName>
        <ecNumber evidence="14">2.3.1.180</ecNumber>
    </recommendedName>
    <alternativeName>
        <fullName evidence="14">3-oxoacyl-[acyl-carrier-protein] synthase 3</fullName>
    </alternativeName>
    <alternativeName>
        <fullName evidence="14">3-oxoacyl-[acyl-carrier-protein] synthase III</fullName>
    </alternativeName>
</protein>
<keyword evidence="9 14" id="KW-0012">Acyltransferase</keyword>
<proteinExistence type="inferred from homology"/>
<comment type="similarity">
    <text evidence="2 14">Belongs to the thiolase-like superfamily. FabH family.</text>
</comment>
<evidence type="ECO:0000256" key="8">
    <source>
        <dbReference type="ARBA" id="ARBA00023268"/>
    </source>
</evidence>
<dbReference type="AlphaFoldDB" id="A0A6L5YTP0"/>
<dbReference type="EMBL" id="VUNI01000027">
    <property type="protein sequence ID" value="MST75830.1"/>
    <property type="molecule type" value="Genomic_DNA"/>
</dbReference>
<name>A0A6L5YTP0_9FIRM</name>
<dbReference type="NCBIfam" id="NF006829">
    <property type="entry name" value="PRK09352.1"/>
    <property type="match status" value="1"/>
</dbReference>
<dbReference type="GO" id="GO:0033818">
    <property type="term" value="F:beta-ketoacyl-acyl-carrier-protein synthase III activity"/>
    <property type="evidence" value="ECO:0007669"/>
    <property type="project" value="UniProtKB-UniRule"/>
</dbReference>
<comment type="pathway">
    <text evidence="1 14">Lipid metabolism; fatty acid biosynthesis.</text>
</comment>
<dbReference type="FunFam" id="3.40.47.10:FF:000004">
    <property type="entry name" value="3-oxoacyl-[acyl-carrier-protein] synthase 3"/>
    <property type="match status" value="1"/>
</dbReference>
<dbReference type="PANTHER" id="PTHR43091:SF1">
    <property type="entry name" value="BETA-KETOACYL-[ACYL-CARRIER-PROTEIN] SYNTHASE III, CHLOROPLASTIC"/>
    <property type="match status" value="1"/>
</dbReference>
<dbReference type="GO" id="GO:0006633">
    <property type="term" value="P:fatty acid biosynthetic process"/>
    <property type="evidence" value="ECO:0007669"/>
    <property type="project" value="UniProtKB-UniRule"/>
</dbReference>
<comment type="caution">
    <text evidence="17">The sequence shown here is derived from an EMBL/GenBank/DDBJ whole genome shotgun (WGS) entry which is preliminary data.</text>
</comment>
<evidence type="ECO:0000256" key="13">
    <source>
        <dbReference type="ARBA" id="ARBA00052985"/>
    </source>
</evidence>
<evidence type="ECO:0000256" key="6">
    <source>
        <dbReference type="ARBA" id="ARBA00023098"/>
    </source>
</evidence>
<comment type="catalytic activity">
    <reaction evidence="13">
        <text>3-methylbutanoyl-CoA + malonyl-[ACP] + H(+) = 5-methyl-3-oxohexanoyl-[ACP] + CO2 + CoA</text>
        <dbReference type="Rhea" id="RHEA:42272"/>
        <dbReference type="Rhea" id="RHEA-COMP:9623"/>
        <dbReference type="Rhea" id="RHEA-COMP:9941"/>
        <dbReference type="ChEBI" id="CHEBI:15378"/>
        <dbReference type="ChEBI" id="CHEBI:16526"/>
        <dbReference type="ChEBI" id="CHEBI:57287"/>
        <dbReference type="ChEBI" id="CHEBI:57345"/>
        <dbReference type="ChEBI" id="CHEBI:78449"/>
        <dbReference type="ChEBI" id="CHEBI:78822"/>
        <dbReference type="EC" id="2.3.1.300"/>
    </reaction>
    <physiologicalReaction direction="left-to-right" evidence="13">
        <dbReference type="Rhea" id="RHEA:42273"/>
    </physiologicalReaction>
</comment>
<comment type="subcellular location">
    <subcellularLocation>
        <location evidence="14">Cytoplasm</location>
    </subcellularLocation>
</comment>
<dbReference type="Gene3D" id="3.40.47.10">
    <property type="match status" value="1"/>
</dbReference>
<keyword evidence="14" id="KW-0963">Cytoplasm</keyword>
<comment type="catalytic activity">
    <reaction evidence="10">
        <text>malonyl-[ACP] + acetyl-CoA + H(+) = 3-oxobutanoyl-[ACP] + CO2 + CoA</text>
        <dbReference type="Rhea" id="RHEA:12080"/>
        <dbReference type="Rhea" id="RHEA-COMP:9623"/>
        <dbReference type="Rhea" id="RHEA-COMP:9625"/>
        <dbReference type="ChEBI" id="CHEBI:15378"/>
        <dbReference type="ChEBI" id="CHEBI:16526"/>
        <dbReference type="ChEBI" id="CHEBI:57287"/>
        <dbReference type="ChEBI" id="CHEBI:57288"/>
        <dbReference type="ChEBI" id="CHEBI:78449"/>
        <dbReference type="ChEBI" id="CHEBI:78450"/>
        <dbReference type="EC" id="2.3.1.180"/>
    </reaction>
    <physiologicalReaction direction="left-to-right" evidence="10">
        <dbReference type="Rhea" id="RHEA:12081"/>
    </physiologicalReaction>
</comment>
<feature type="active site" evidence="14">
    <location>
        <position position="260"/>
    </location>
</feature>
<dbReference type="UniPathway" id="UPA00094"/>
<feature type="active site" evidence="14">
    <location>
        <position position="290"/>
    </location>
</feature>
<dbReference type="Pfam" id="PF08545">
    <property type="entry name" value="ACP_syn_III"/>
    <property type="match status" value="1"/>
</dbReference>
<feature type="domain" description="Beta-ketoacyl-[acyl-carrier-protein] synthase III N-terminal" evidence="16">
    <location>
        <begin position="103"/>
        <end position="180"/>
    </location>
</feature>
<dbReference type="GO" id="GO:0005737">
    <property type="term" value="C:cytoplasm"/>
    <property type="evidence" value="ECO:0007669"/>
    <property type="project" value="UniProtKB-SubCell"/>
</dbReference>
<evidence type="ECO:0000259" key="16">
    <source>
        <dbReference type="Pfam" id="PF08545"/>
    </source>
</evidence>
<feature type="domain" description="Beta-ketoacyl-[acyl-carrier-protein] synthase III C-terminal" evidence="15">
    <location>
        <begin position="244"/>
        <end position="333"/>
    </location>
</feature>
<comment type="catalytic activity">
    <reaction evidence="12">
        <text>2-methylpropanoyl-CoA + malonyl-[ACP] + H(+) = 4-methyl-3-oxopentanoyl-[ACP] + CO2 + CoA</text>
        <dbReference type="Rhea" id="RHEA:42268"/>
        <dbReference type="Rhea" id="RHEA-COMP:9623"/>
        <dbReference type="Rhea" id="RHEA-COMP:9940"/>
        <dbReference type="ChEBI" id="CHEBI:15378"/>
        <dbReference type="ChEBI" id="CHEBI:16526"/>
        <dbReference type="ChEBI" id="CHEBI:57287"/>
        <dbReference type="ChEBI" id="CHEBI:57338"/>
        <dbReference type="ChEBI" id="CHEBI:78449"/>
        <dbReference type="ChEBI" id="CHEBI:78820"/>
        <dbReference type="EC" id="2.3.1.300"/>
    </reaction>
    <physiologicalReaction direction="left-to-right" evidence="12">
        <dbReference type="Rhea" id="RHEA:42269"/>
    </physiologicalReaction>
</comment>
<dbReference type="InterPro" id="IPR004655">
    <property type="entry name" value="FabH"/>
</dbReference>
<dbReference type="Pfam" id="PF08541">
    <property type="entry name" value="ACP_syn_III_C"/>
    <property type="match status" value="1"/>
</dbReference>
<evidence type="ECO:0000256" key="5">
    <source>
        <dbReference type="ARBA" id="ARBA00022832"/>
    </source>
</evidence>
<feature type="active site" evidence="14">
    <location>
        <position position="109"/>
    </location>
</feature>
<keyword evidence="3 14" id="KW-0444">Lipid biosynthesis</keyword>
<evidence type="ECO:0000256" key="4">
    <source>
        <dbReference type="ARBA" id="ARBA00022679"/>
    </source>
</evidence>
<evidence type="ECO:0000256" key="2">
    <source>
        <dbReference type="ARBA" id="ARBA00008642"/>
    </source>
</evidence>
<keyword evidence="8 14" id="KW-0511">Multifunctional enzyme</keyword>
<keyword evidence="5 14" id="KW-0276">Fatty acid metabolism</keyword>
<dbReference type="PANTHER" id="PTHR43091">
    <property type="entry name" value="3-OXOACYL-[ACYL-CARRIER-PROTEIN] SYNTHASE"/>
    <property type="match status" value="1"/>
</dbReference>
<dbReference type="NCBIfam" id="TIGR00747">
    <property type="entry name" value="fabH"/>
    <property type="match status" value="1"/>
</dbReference>
<comment type="catalytic activity">
    <reaction evidence="11">
        <text>(2S)-2-methylbutanoyl-CoA + malonyl-[ACP] + H(+) = (4S)-4-methyl-3-oxohexanoyl-[ACP] + CO2 + CoA</text>
        <dbReference type="Rhea" id="RHEA:42276"/>
        <dbReference type="Rhea" id="RHEA-COMP:9623"/>
        <dbReference type="Rhea" id="RHEA-COMP:17148"/>
        <dbReference type="ChEBI" id="CHEBI:15378"/>
        <dbReference type="ChEBI" id="CHEBI:16526"/>
        <dbReference type="ChEBI" id="CHEBI:57287"/>
        <dbReference type="ChEBI" id="CHEBI:78449"/>
        <dbReference type="ChEBI" id="CHEBI:88166"/>
        <dbReference type="ChEBI" id="CHEBI:167462"/>
        <dbReference type="EC" id="2.3.1.300"/>
    </reaction>
    <physiologicalReaction direction="left-to-right" evidence="11">
        <dbReference type="Rhea" id="RHEA:42277"/>
    </physiologicalReaction>
</comment>
<feature type="region of interest" description="ACP-binding" evidence="14">
    <location>
        <begin position="261"/>
        <end position="265"/>
    </location>
</feature>
<evidence type="ECO:0000313" key="18">
    <source>
        <dbReference type="Proteomes" id="UP000474024"/>
    </source>
</evidence>
<evidence type="ECO:0000259" key="15">
    <source>
        <dbReference type="Pfam" id="PF08541"/>
    </source>
</evidence>
<reference evidence="17 18" key="1">
    <citation type="submission" date="2019-08" db="EMBL/GenBank/DDBJ databases">
        <title>In-depth cultivation of the pig gut microbiome towards novel bacterial diversity and tailored functional studies.</title>
        <authorList>
            <person name="Wylensek D."/>
            <person name="Hitch T.C.A."/>
            <person name="Clavel T."/>
        </authorList>
    </citation>
    <scope>NUCLEOTIDE SEQUENCE [LARGE SCALE GENOMIC DNA]</scope>
    <source>
        <strain evidence="17 18">MUC/MUC-530-WT-4D</strain>
    </source>
</reference>
<dbReference type="InterPro" id="IPR013751">
    <property type="entry name" value="ACP_syn_III_N"/>
</dbReference>
<accession>A0A6L5YTP0</accession>
<dbReference type="CDD" id="cd00830">
    <property type="entry name" value="KAS_III"/>
    <property type="match status" value="1"/>
</dbReference>
<dbReference type="GO" id="GO:0004315">
    <property type="term" value="F:3-oxoacyl-[acyl-carrier-protein] synthase activity"/>
    <property type="evidence" value="ECO:0007669"/>
    <property type="project" value="InterPro"/>
</dbReference>
<keyword evidence="18" id="KW-1185">Reference proteome</keyword>